<sequence>MMALVDDNNIPCCPTKNRSSMCWMNCPMYARDYTWIIQASISLLRRPLAKAKTKSIEFLPHIRNKPRRREINNSC</sequence>
<dbReference type="EMBL" id="AANZ01000008">
    <property type="protein sequence ID" value="EAQ80600.1"/>
    <property type="molecule type" value="Genomic_DNA"/>
</dbReference>
<dbReference type="Proteomes" id="UP000004358">
    <property type="component" value="Unassembled WGS sequence"/>
</dbReference>
<comment type="caution">
    <text evidence="1">The sequence shown here is derived from an EMBL/GenBank/DDBJ whole genome shotgun (WGS) entry which is preliminary data.</text>
</comment>
<accession>A3ZSE0</accession>
<name>A3ZSE0_9BACT</name>
<organism evidence="1 2">
    <name type="scientific">Blastopirellula marina DSM 3645</name>
    <dbReference type="NCBI Taxonomy" id="314230"/>
    <lineage>
        <taxon>Bacteria</taxon>
        <taxon>Pseudomonadati</taxon>
        <taxon>Planctomycetota</taxon>
        <taxon>Planctomycetia</taxon>
        <taxon>Pirellulales</taxon>
        <taxon>Pirellulaceae</taxon>
        <taxon>Blastopirellula</taxon>
    </lineage>
</organism>
<dbReference type="HOGENOM" id="CLU_2663751_0_0_0"/>
<protein>
    <submittedName>
        <fullName evidence="1">Uncharacterized protein</fullName>
    </submittedName>
</protein>
<evidence type="ECO:0000313" key="1">
    <source>
        <dbReference type="EMBL" id="EAQ80600.1"/>
    </source>
</evidence>
<dbReference type="AlphaFoldDB" id="A3ZSE0"/>
<gene>
    <name evidence="1" type="ORF">DSM3645_14680</name>
</gene>
<proteinExistence type="predicted"/>
<reference evidence="1 2" key="1">
    <citation type="submission" date="2006-02" db="EMBL/GenBank/DDBJ databases">
        <authorList>
            <person name="Amann R."/>
            <person name="Ferriera S."/>
            <person name="Johnson J."/>
            <person name="Kravitz S."/>
            <person name="Halpern A."/>
            <person name="Remington K."/>
            <person name="Beeson K."/>
            <person name="Tran B."/>
            <person name="Rogers Y.-H."/>
            <person name="Friedman R."/>
            <person name="Venter J.C."/>
        </authorList>
    </citation>
    <scope>NUCLEOTIDE SEQUENCE [LARGE SCALE GENOMIC DNA]</scope>
    <source>
        <strain evidence="1 2">DSM 3645</strain>
    </source>
</reference>
<evidence type="ECO:0000313" key="2">
    <source>
        <dbReference type="Proteomes" id="UP000004358"/>
    </source>
</evidence>